<comment type="subcellular location">
    <subcellularLocation>
        <location evidence="1">Cell membrane</location>
        <topology evidence="1">Multi-pass membrane protein</topology>
    </subcellularLocation>
</comment>
<dbReference type="PANTHER" id="PTHR42709:SF6">
    <property type="entry name" value="UNDECAPRENYL PHOSPHATE TRANSPORTER A"/>
    <property type="match status" value="1"/>
</dbReference>
<dbReference type="Proteomes" id="UP000664399">
    <property type="component" value="Unassembled WGS sequence"/>
</dbReference>
<name>A0ABS3LIH9_9PROT</name>
<feature type="transmembrane region" description="Helical" evidence="6">
    <location>
        <begin position="128"/>
        <end position="148"/>
    </location>
</feature>
<accession>A0ABS3LIH9</accession>
<evidence type="ECO:0000256" key="6">
    <source>
        <dbReference type="SAM" id="Phobius"/>
    </source>
</evidence>
<dbReference type="InterPro" id="IPR051311">
    <property type="entry name" value="DedA_domain"/>
</dbReference>
<dbReference type="Pfam" id="PF09335">
    <property type="entry name" value="VTT_dom"/>
    <property type="match status" value="1"/>
</dbReference>
<evidence type="ECO:0000259" key="7">
    <source>
        <dbReference type="Pfam" id="PF09335"/>
    </source>
</evidence>
<proteinExistence type="predicted"/>
<reference evidence="8 9" key="1">
    <citation type="submission" date="2021-03" db="EMBL/GenBank/DDBJ databases">
        <title>The complete genome sequence of Acetobacter suratthaniensis TBRC 1719.</title>
        <authorList>
            <person name="Charoenyingcharoen P."/>
            <person name="Yukphan P."/>
        </authorList>
    </citation>
    <scope>NUCLEOTIDE SEQUENCE [LARGE SCALE GENOMIC DNA]</scope>
    <source>
        <strain evidence="8 9">TBRC 1719</strain>
    </source>
</reference>
<organism evidence="8 9">
    <name type="scientific">Acetobacter suratthaniensis</name>
    <dbReference type="NCBI Taxonomy" id="1502841"/>
    <lineage>
        <taxon>Bacteria</taxon>
        <taxon>Pseudomonadati</taxon>
        <taxon>Pseudomonadota</taxon>
        <taxon>Alphaproteobacteria</taxon>
        <taxon>Acetobacterales</taxon>
        <taxon>Acetobacteraceae</taxon>
        <taxon>Acetobacter</taxon>
    </lineage>
</organism>
<feature type="transmembrane region" description="Helical" evidence="6">
    <location>
        <begin position="48"/>
        <end position="77"/>
    </location>
</feature>
<evidence type="ECO:0000313" key="8">
    <source>
        <dbReference type="EMBL" id="MBO1327414.1"/>
    </source>
</evidence>
<keyword evidence="3 6" id="KW-0812">Transmembrane</keyword>
<evidence type="ECO:0000256" key="1">
    <source>
        <dbReference type="ARBA" id="ARBA00004651"/>
    </source>
</evidence>
<dbReference type="EMBL" id="JAFVMG010000001">
    <property type="protein sequence ID" value="MBO1327414.1"/>
    <property type="molecule type" value="Genomic_DNA"/>
</dbReference>
<gene>
    <name evidence="8" type="ORF">J2D75_02845</name>
</gene>
<feature type="transmembrane region" description="Helical" evidence="6">
    <location>
        <begin position="6"/>
        <end position="27"/>
    </location>
</feature>
<feature type="transmembrane region" description="Helical" evidence="6">
    <location>
        <begin position="160"/>
        <end position="181"/>
    </location>
</feature>
<keyword evidence="2" id="KW-1003">Cell membrane</keyword>
<protein>
    <submittedName>
        <fullName evidence="8">VTT domain-containing protein</fullName>
    </submittedName>
</protein>
<evidence type="ECO:0000256" key="4">
    <source>
        <dbReference type="ARBA" id="ARBA00022989"/>
    </source>
</evidence>
<keyword evidence="9" id="KW-1185">Reference proteome</keyword>
<evidence type="ECO:0000313" key="9">
    <source>
        <dbReference type="Proteomes" id="UP000664399"/>
    </source>
</evidence>
<evidence type="ECO:0000256" key="3">
    <source>
        <dbReference type="ARBA" id="ARBA00022692"/>
    </source>
</evidence>
<keyword evidence="4 6" id="KW-1133">Transmembrane helix</keyword>
<dbReference type="InterPro" id="IPR032816">
    <property type="entry name" value="VTT_dom"/>
</dbReference>
<comment type="caution">
    <text evidence="8">The sequence shown here is derived from an EMBL/GenBank/DDBJ whole genome shotgun (WGS) entry which is preliminary data.</text>
</comment>
<evidence type="ECO:0000256" key="5">
    <source>
        <dbReference type="ARBA" id="ARBA00023136"/>
    </source>
</evidence>
<keyword evidence="5 6" id="KW-0472">Membrane</keyword>
<dbReference type="PANTHER" id="PTHR42709">
    <property type="entry name" value="ALKALINE PHOSPHATASE LIKE PROTEIN"/>
    <property type="match status" value="1"/>
</dbReference>
<evidence type="ECO:0000256" key="2">
    <source>
        <dbReference type="ARBA" id="ARBA00022475"/>
    </source>
</evidence>
<feature type="domain" description="VTT" evidence="7">
    <location>
        <begin position="44"/>
        <end position="144"/>
    </location>
</feature>
<sequence length="189" mass="20605">MLEHVLHLTAASPFAQVVIIILATFVLEDAATLITAIQVQLHVVSPPVALLALYSGIVLGDIGLYGLGALAACWPPARRWVDMPGISQQRQWLTRNLFRAVFISRFIPGTRLPLYTACGFFRAGLKTFTLATVLATLLWTTGLFLLSLKIGGFLLAHLGVWRWAGIAGFAAFMILSGRIAARIRKNHPS</sequence>